<evidence type="ECO:0000313" key="2">
    <source>
        <dbReference type="Proteomes" id="UP001196413"/>
    </source>
</evidence>
<gene>
    <name evidence="1" type="ORF">KIN20_031939</name>
</gene>
<keyword evidence="2" id="KW-1185">Reference proteome</keyword>
<reference evidence="1" key="1">
    <citation type="submission" date="2021-06" db="EMBL/GenBank/DDBJ databases">
        <title>Parelaphostrongylus tenuis whole genome reference sequence.</title>
        <authorList>
            <person name="Garwood T.J."/>
            <person name="Larsen P.A."/>
            <person name="Fountain-Jones N.M."/>
            <person name="Garbe J.R."/>
            <person name="Macchietto M.G."/>
            <person name="Kania S.A."/>
            <person name="Gerhold R.W."/>
            <person name="Richards J.E."/>
            <person name="Wolf T.M."/>
        </authorList>
    </citation>
    <scope>NUCLEOTIDE SEQUENCE</scope>
    <source>
        <strain evidence="1">MNPRO001-30</strain>
        <tissue evidence="1">Meninges</tissue>
    </source>
</reference>
<comment type="caution">
    <text evidence="1">The sequence shown here is derived from an EMBL/GenBank/DDBJ whole genome shotgun (WGS) entry which is preliminary data.</text>
</comment>
<dbReference type="Proteomes" id="UP001196413">
    <property type="component" value="Unassembled WGS sequence"/>
</dbReference>
<evidence type="ECO:0000313" key="1">
    <source>
        <dbReference type="EMBL" id="KAJ1370249.1"/>
    </source>
</evidence>
<proteinExistence type="predicted"/>
<name>A0AAD5WH52_PARTN</name>
<sequence length="66" mass="7379">MCKVIYVRTNESVSDLAVIADDRRMLREKKRQSLPIAQGVKVLPAKVLVKSHGICSGMLLWIKDLG</sequence>
<accession>A0AAD5WH52</accession>
<protein>
    <submittedName>
        <fullName evidence="1">Uncharacterized protein</fullName>
    </submittedName>
</protein>
<dbReference type="EMBL" id="JAHQIW010006757">
    <property type="protein sequence ID" value="KAJ1370249.1"/>
    <property type="molecule type" value="Genomic_DNA"/>
</dbReference>
<organism evidence="1 2">
    <name type="scientific">Parelaphostrongylus tenuis</name>
    <name type="common">Meningeal worm</name>
    <dbReference type="NCBI Taxonomy" id="148309"/>
    <lineage>
        <taxon>Eukaryota</taxon>
        <taxon>Metazoa</taxon>
        <taxon>Ecdysozoa</taxon>
        <taxon>Nematoda</taxon>
        <taxon>Chromadorea</taxon>
        <taxon>Rhabditida</taxon>
        <taxon>Rhabditina</taxon>
        <taxon>Rhabditomorpha</taxon>
        <taxon>Strongyloidea</taxon>
        <taxon>Metastrongylidae</taxon>
        <taxon>Parelaphostrongylus</taxon>
    </lineage>
</organism>
<dbReference type="AlphaFoldDB" id="A0AAD5WH52"/>